<dbReference type="Pfam" id="PF03446">
    <property type="entry name" value="NAD_binding_2"/>
    <property type="match status" value="1"/>
</dbReference>
<dbReference type="GO" id="GO:0050661">
    <property type="term" value="F:NADP binding"/>
    <property type="evidence" value="ECO:0007669"/>
    <property type="project" value="InterPro"/>
</dbReference>
<dbReference type="Gene3D" id="3.40.50.720">
    <property type="entry name" value="NAD(P)-binding Rossmann-like Domain"/>
    <property type="match status" value="1"/>
</dbReference>
<dbReference type="InterPro" id="IPR036291">
    <property type="entry name" value="NAD(P)-bd_dom_sf"/>
</dbReference>
<feature type="domain" description="6-phosphogluconate dehydrogenase NADP-binding" evidence="1">
    <location>
        <begin position="8"/>
        <end position="128"/>
    </location>
</feature>
<dbReference type="InterPro" id="IPR006183">
    <property type="entry name" value="Pgluconate_DH"/>
</dbReference>
<keyword evidence="3" id="KW-1185">Reference proteome</keyword>
<dbReference type="SUPFAM" id="SSF51735">
    <property type="entry name" value="NAD(P)-binding Rossmann-fold domains"/>
    <property type="match status" value="1"/>
</dbReference>
<protein>
    <submittedName>
        <fullName evidence="2">6-phosphogluconate dehydrogenase</fullName>
    </submittedName>
</protein>
<dbReference type="Proteomes" id="UP000730481">
    <property type="component" value="Unassembled WGS sequence"/>
</dbReference>
<dbReference type="PANTHER" id="PTHR11811">
    <property type="entry name" value="6-PHOSPHOGLUCONATE DEHYDROGENASE"/>
    <property type="match status" value="1"/>
</dbReference>
<evidence type="ECO:0000313" key="2">
    <source>
        <dbReference type="EMBL" id="KAF4332447.1"/>
    </source>
</evidence>
<dbReference type="InterPro" id="IPR006115">
    <property type="entry name" value="6PGDH_NADP-bd"/>
</dbReference>
<reference evidence="2" key="1">
    <citation type="journal article" date="2017" name="Mycologia">
        <title>Fusarium algeriense, sp. nov., a novel toxigenic crown rot pathogen of durum wheat from Algeria is nested in the Fusarium burgessii species complex.</title>
        <authorList>
            <person name="Laraba I."/>
            <person name="Keddad A."/>
            <person name="Boureghda H."/>
            <person name="Abdallah N."/>
            <person name="Vaughan M.M."/>
            <person name="Proctor R.H."/>
            <person name="Busman M."/>
            <person name="O'Donnell K."/>
        </authorList>
    </citation>
    <scope>NUCLEOTIDE SEQUENCE</scope>
    <source>
        <strain evidence="2">NRRL 25174</strain>
    </source>
</reference>
<proteinExistence type="predicted"/>
<dbReference type="GO" id="GO:0004616">
    <property type="term" value="F:phosphogluconate dehydrogenase (decarboxylating) activity"/>
    <property type="evidence" value="ECO:0007669"/>
    <property type="project" value="InterPro"/>
</dbReference>
<comment type="caution">
    <text evidence="2">The sequence shown here is derived from an EMBL/GenBank/DDBJ whole genome shotgun (WGS) entry which is preliminary data.</text>
</comment>
<dbReference type="AlphaFoldDB" id="A0A9P5A582"/>
<accession>A0A9P5A582</accession>
<evidence type="ECO:0000259" key="1">
    <source>
        <dbReference type="Pfam" id="PF03446"/>
    </source>
</evidence>
<sequence>MSNNKTSKVGMIGMGRMGSMVSLFFAEKGCQVYFYDISKENIDTAEKMIQGVNKQEYIVRQEDYQQLCDSTQSDEHPRVIIFSIPHGSPGDKCVESLRPHMARGGIILDCSNEYYGNTERRQKELTKDAIY</sequence>
<gene>
    <name evidence="2" type="ORF">FBEOM_13756</name>
</gene>
<dbReference type="EMBL" id="PVQB02001076">
    <property type="protein sequence ID" value="KAF4332447.1"/>
    <property type="molecule type" value="Genomic_DNA"/>
</dbReference>
<organism evidence="2 3">
    <name type="scientific">Fusarium beomiforme</name>
    <dbReference type="NCBI Taxonomy" id="44412"/>
    <lineage>
        <taxon>Eukaryota</taxon>
        <taxon>Fungi</taxon>
        <taxon>Dikarya</taxon>
        <taxon>Ascomycota</taxon>
        <taxon>Pezizomycotina</taxon>
        <taxon>Sordariomycetes</taxon>
        <taxon>Hypocreomycetidae</taxon>
        <taxon>Hypocreales</taxon>
        <taxon>Nectriaceae</taxon>
        <taxon>Fusarium</taxon>
        <taxon>Fusarium burgessii species complex</taxon>
    </lineage>
</organism>
<reference evidence="2" key="2">
    <citation type="submission" date="2020-02" db="EMBL/GenBank/DDBJ databases">
        <title>Identification and distribution of gene clusters putatively required for synthesis of sphingolipid metabolism inhibitors in phylogenetically diverse species of the filamentous fungus Fusarium.</title>
        <authorList>
            <person name="Kim H.-S."/>
            <person name="Busman M."/>
            <person name="Brown D.W."/>
            <person name="Divon H."/>
            <person name="Uhlig S."/>
            <person name="Proctor R.H."/>
        </authorList>
    </citation>
    <scope>NUCLEOTIDE SEQUENCE</scope>
    <source>
        <strain evidence="2">NRRL 25174</strain>
    </source>
</reference>
<dbReference type="OrthoDB" id="434986at2759"/>
<evidence type="ECO:0000313" key="3">
    <source>
        <dbReference type="Proteomes" id="UP000730481"/>
    </source>
</evidence>
<name>A0A9P5A582_9HYPO</name>